<dbReference type="InterPro" id="IPR015940">
    <property type="entry name" value="UBA"/>
</dbReference>
<name>A0AAW1QB51_9CHLO</name>
<comment type="caution">
    <text evidence="3">The sequence shown here is derived from an EMBL/GenBank/DDBJ whole genome shotgun (WGS) entry which is preliminary data.</text>
</comment>
<dbReference type="AlphaFoldDB" id="A0AAW1QB51"/>
<dbReference type="CDD" id="cd14280">
    <property type="entry name" value="UBA1_Rad23_like"/>
    <property type="match status" value="1"/>
</dbReference>
<dbReference type="GO" id="GO:0043130">
    <property type="term" value="F:ubiquitin binding"/>
    <property type="evidence" value="ECO:0007669"/>
    <property type="project" value="TreeGrafter"/>
</dbReference>
<feature type="domain" description="UBA" evidence="2">
    <location>
        <begin position="89"/>
        <end position="132"/>
    </location>
</feature>
<dbReference type="GO" id="GO:0005829">
    <property type="term" value="C:cytosol"/>
    <property type="evidence" value="ECO:0007669"/>
    <property type="project" value="TreeGrafter"/>
</dbReference>
<feature type="compositionally biased region" description="Low complexity" evidence="1">
    <location>
        <begin position="165"/>
        <end position="178"/>
    </location>
</feature>
<dbReference type="FunFam" id="1.10.8.10:FF:000003">
    <property type="entry name" value="UV excision repair protein RAD23 homolog"/>
    <property type="match status" value="1"/>
</dbReference>
<accession>A0AAW1QB51</accession>
<evidence type="ECO:0000256" key="1">
    <source>
        <dbReference type="SAM" id="MobiDB-lite"/>
    </source>
</evidence>
<protein>
    <recommendedName>
        <fullName evidence="2">UBA domain-containing protein</fullName>
    </recommendedName>
</protein>
<dbReference type="SUPFAM" id="SSF46934">
    <property type="entry name" value="UBA-like"/>
    <property type="match status" value="1"/>
</dbReference>
<evidence type="ECO:0000313" key="4">
    <source>
        <dbReference type="Proteomes" id="UP001489004"/>
    </source>
</evidence>
<proteinExistence type="predicted"/>
<dbReference type="PROSITE" id="PS50030">
    <property type="entry name" value="UBA"/>
    <property type="match status" value="1"/>
</dbReference>
<organism evidence="3 4">
    <name type="scientific">[Myrmecia] bisecta</name>
    <dbReference type="NCBI Taxonomy" id="41462"/>
    <lineage>
        <taxon>Eukaryota</taxon>
        <taxon>Viridiplantae</taxon>
        <taxon>Chlorophyta</taxon>
        <taxon>core chlorophytes</taxon>
        <taxon>Trebouxiophyceae</taxon>
        <taxon>Trebouxiales</taxon>
        <taxon>Trebouxiaceae</taxon>
        <taxon>Myrmecia</taxon>
    </lineage>
</organism>
<dbReference type="SMART" id="SM00165">
    <property type="entry name" value="UBA"/>
    <property type="match status" value="1"/>
</dbReference>
<dbReference type="Pfam" id="PF00627">
    <property type="entry name" value="UBA"/>
    <property type="match status" value="1"/>
</dbReference>
<gene>
    <name evidence="3" type="ORF">WJX72_001101</name>
</gene>
<dbReference type="GO" id="GO:0005654">
    <property type="term" value="C:nucleoplasm"/>
    <property type="evidence" value="ECO:0007669"/>
    <property type="project" value="TreeGrafter"/>
</dbReference>
<feature type="compositionally biased region" description="Basic and acidic residues" evidence="1">
    <location>
        <begin position="188"/>
        <end position="201"/>
    </location>
</feature>
<dbReference type="Gene3D" id="1.10.8.10">
    <property type="entry name" value="DNA helicase RuvA subunit, C-terminal domain"/>
    <property type="match status" value="1"/>
</dbReference>
<sequence>MCQLQSSKNIKAPVCNVSGFCEEGPRGATLEGVKFQIKDCKDASSTIVFGIEATAAPATAAATPAPAAAAAALAAGGRIDYSTAASNMAIGPQLQATINSIQEMGFERVEIIRALWAAFNNPERAVEYLMTGIPAGVEQPQAAAPPPASGAPAAGALAGAGAAVPQQPAAAAGPNAQPLDMFPQVRRPLSDSRPRPVRRRPDDFVGCPGLLIRPANTEYHVPIGGCLW</sequence>
<evidence type="ECO:0000259" key="2">
    <source>
        <dbReference type="PROSITE" id="PS50030"/>
    </source>
</evidence>
<reference evidence="3 4" key="1">
    <citation type="journal article" date="2024" name="Nat. Commun.">
        <title>Phylogenomics reveals the evolutionary origins of lichenization in chlorophyte algae.</title>
        <authorList>
            <person name="Puginier C."/>
            <person name="Libourel C."/>
            <person name="Otte J."/>
            <person name="Skaloud P."/>
            <person name="Haon M."/>
            <person name="Grisel S."/>
            <person name="Petersen M."/>
            <person name="Berrin J.G."/>
            <person name="Delaux P.M."/>
            <person name="Dal Grande F."/>
            <person name="Keller J."/>
        </authorList>
    </citation>
    <scope>NUCLEOTIDE SEQUENCE [LARGE SCALE GENOMIC DNA]</scope>
    <source>
        <strain evidence="3 4">SAG 2043</strain>
    </source>
</reference>
<dbReference type="PANTHER" id="PTHR10621">
    <property type="entry name" value="UV EXCISION REPAIR PROTEIN RAD23"/>
    <property type="match status" value="1"/>
</dbReference>
<dbReference type="Proteomes" id="UP001489004">
    <property type="component" value="Unassembled WGS sequence"/>
</dbReference>
<dbReference type="GO" id="GO:0043161">
    <property type="term" value="P:proteasome-mediated ubiquitin-dependent protein catabolic process"/>
    <property type="evidence" value="ECO:0007669"/>
    <property type="project" value="TreeGrafter"/>
</dbReference>
<dbReference type="EMBL" id="JALJOR010000004">
    <property type="protein sequence ID" value="KAK9817714.1"/>
    <property type="molecule type" value="Genomic_DNA"/>
</dbReference>
<evidence type="ECO:0000313" key="3">
    <source>
        <dbReference type="EMBL" id="KAK9817714.1"/>
    </source>
</evidence>
<dbReference type="GO" id="GO:0070628">
    <property type="term" value="F:proteasome binding"/>
    <property type="evidence" value="ECO:0007669"/>
    <property type="project" value="TreeGrafter"/>
</dbReference>
<dbReference type="PANTHER" id="PTHR10621:SF0">
    <property type="entry name" value="UV EXCISION REPAIR PROTEIN RAD23"/>
    <property type="match status" value="1"/>
</dbReference>
<keyword evidence="4" id="KW-1185">Reference proteome</keyword>
<dbReference type="InterPro" id="IPR009060">
    <property type="entry name" value="UBA-like_sf"/>
</dbReference>
<dbReference type="GO" id="GO:0031593">
    <property type="term" value="F:polyubiquitin modification-dependent protein binding"/>
    <property type="evidence" value="ECO:0007669"/>
    <property type="project" value="TreeGrafter"/>
</dbReference>
<feature type="region of interest" description="Disordered" evidence="1">
    <location>
        <begin position="165"/>
        <end position="201"/>
    </location>
</feature>